<dbReference type="Proteomes" id="UP000199690">
    <property type="component" value="Unassembled WGS sequence"/>
</dbReference>
<proteinExistence type="predicted"/>
<sequence length="35" mass="3906">MLSPALVNSAIRERTLPASNNRATVTSIPRSRRNR</sequence>
<gene>
    <name evidence="1" type="ORF">SAMN05216506_109231</name>
</gene>
<comment type="caution">
    <text evidence="1">The sequence shown here is derived from an EMBL/GenBank/DDBJ whole genome shotgun (WGS) entry which is preliminary data.</text>
</comment>
<dbReference type="EMBL" id="FOME01000009">
    <property type="protein sequence ID" value="SFE20390.1"/>
    <property type="molecule type" value="Genomic_DNA"/>
</dbReference>
<evidence type="ECO:0000313" key="1">
    <source>
        <dbReference type="EMBL" id="SFE20390.1"/>
    </source>
</evidence>
<organism evidence="1 2">
    <name type="scientific">Saccharopolyspora kobensis</name>
    <dbReference type="NCBI Taxonomy" id="146035"/>
    <lineage>
        <taxon>Bacteria</taxon>
        <taxon>Bacillati</taxon>
        <taxon>Actinomycetota</taxon>
        <taxon>Actinomycetes</taxon>
        <taxon>Pseudonocardiales</taxon>
        <taxon>Pseudonocardiaceae</taxon>
        <taxon>Saccharopolyspora</taxon>
    </lineage>
</organism>
<accession>A0ABY1E207</accession>
<feature type="non-terminal residue" evidence="1">
    <location>
        <position position="35"/>
    </location>
</feature>
<keyword evidence="2" id="KW-1185">Reference proteome</keyword>
<name>A0ABY1E207_9PSEU</name>
<protein>
    <submittedName>
        <fullName evidence="1">Uncharacterized protein</fullName>
    </submittedName>
</protein>
<evidence type="ECO:0000313" key="2">
    <source>
        <dbReference type="Proteomes" id="UP000199690"/>
    </source>
</evidence>
<reference evidence="1 2" key="1">
    <citation type="submission" date="2016-10" db="EMBL/GenBank/DDBJ databases">
        <authorList>
            <person name="Varghese N."/>
            <person name="Submissions S."/>
        </authorList>
    </citation>
    <scope>NUCLEOTIDE SEQUENCE [LARGE SCALE GENOMIC DNA]</scope>
    <source>
        <strain evidence="1 2">CGMCC 4.3529</strain>
    </source>
</reference>